<reference evidence="1 2" key="1">
    <citation type="submission" date="2019-11" db="EMBL/GenBank/DDBJ databases">
        <title>Whole-genome sequence of Rhodoplanes serenus DSM 18633, type strain.</title>
        <authorList>
            <person name="Kyndt J.A."/>
            <person name="Meyer T.E."/>
        </authorList>
    </citation>
    <scope>NUCLEOTIDE SEQUENCE [LARGE SCALE GENOMIC DNA]</scope>
    <source>
        <strain evidence="1 2">DSM 18633</strain>
    </source>
</reference>
<dbReference type="Pfam" id="PF13589">
    <property type="entry name" value="HATPase_c_3"/>
    <property type="match status" value="1"/>
</dbReference>
<dbReference type="Gene3D" id="3.30.565.10">
    <property type="entry name" value="Histidine kinase-like ATPase, C-terminal domain"/>
    <property type="match status" value="1"/>
</dbReference>
<dbReference type="Proteomes" id="UP000438991">
    <property type="component" value="Unassembled WGS sequence"/>
</dbReference>
<proteinExistence type="predicted"/>
<sequence length="493" mass="55098">MKFEANPPDAASLMMSARSFGNYDLPGALADLIDNSIKARAREVCLTCDFGGGSPEIRIRDDGEGMTAEELRRAMRPASANPLAKRSPDDLGRFGWGMKSASFSQCTRLMVLTSRAGQVNGCLWDLEDVDGWRMGVLERADIAAAASPGLEKNDGVEVVWSNCDRLSENGSLTIEEFNALVAHARNRLALIFHRYLAGEVRGRRLTIRLNGQKIEPWDPFCRDHEATQELEAENLEIAGRTITVQPFILPHYSKLKDIQYDRLSGEEGFLRNQGFYVYRNHRLIISGTWFRLVRHGELSQLIRVRVDIPNALDHIWKITIDKSDAELPAVLRARLRQIVDGLRRRSASVFRARGGRLDRGHTTSVWSRYARSGEIHYAINREHPIIAALLESGDDEQKRAAVAAVKVIEQAFPVQAFGQDATVGLDAIHQTRSDPEAFRADLNAALPLLLARVGGDLAALRALLKITEPWCEAWETTEGVLKEKGWLRAESQQ</sequence>
<dbReference type="SUPFAM" id="SSF55874">
    <property type="entry name" value="ATPase domain of HSP90 chaperone/DNA topoisomerase II/histidine kinase"/>
    <property type="match status" value="1"/>
</dbReference>
<dbReference type="InterPro" id="IPR036890">
    <property type="entry name" value="HATPase_C_sf"/>
</dbReference>
<protein>
    <submittedName>
        <fullName evidence="1">ATP-binding protein</fullName>
    </submittedName>
</protein>
<organism evidence="1 2">
    <name type="scientific">Rhodoplanes serenus</name>
    <dbReference type="NCBI Taxonomy" id="200615"/>
    <lineage>
        <taxon>Bacteria</taxon>
        <taxon>Pseudomonadati</taxon>
        <taxon>Pseudomonadota</taxon>
        <taxon>Alphaproteobacteria</taxon>
        <taxon>Hyphomicrobiales</taxon>
        <taxon>Nitrobacteraceae</taxon>
        <taxon>Rhodoplanes</taxon>
    </lineage>
</organism>
<gene>
    <name evidence="1" type="ORF">GJ689_10450</name>
</gene>
<comment type="caution">
    <text evidence="1">The sequence shown here is derived from an EMBL/GenBank/DDBJ whole genome shotgun (WGS) entry which is preliminary data.</text>
</comment>
<dbReference type="GO" id="GO:0005524">
    <property type="term" value="F:ATP binding"/>
    <property type="evidence" value="ECO:0007669"/>
    <property type="project" value="UniProtKB-KW"/>
</dbReference>
<evidence type="ECO:0000313" key="2">
    <source>
        <dbReference type="Proteomes" id="UP000438991"/>
    </source>
</evidence>
<dbReference type="EMBL" id="WNKV01000007">
    <property type="protein sequence ID" value="MTW16624.1"/>
    <property type="molecule type" value="Genomic_DNA"/>
</dbReference>
<evidence type="ECO:0000313" key="1">
    <source>
        <dbReference type="EMBL" id="MTW16624.1"/>
    </source>
</evidence>
<dbReference type="RefSeq" id="WP_155479556.1">
    <property type="nucleotide sequence ID" value="NZ_WNKV01000007.1"/>
</dbReference>
<keyword evidence="1" id="KW-0067">ATP-binding</keyword>
<accession>A0A9X5ASR7</accession>
<dbReference type="AlphaFoldDB" id="A0A9X5ASR7"/>
<name>A0A9X5ASR7_9BRAD</name>
<keyword evidence="1" id="KW-0547">Nucleotide-binding</keyword>